<keyword evidence="6" id="KW-1185">Reference proteome</keyword>
<dbReference type="InterPro" id="IPR008920">
    <property type="entry name" value="TF_FadR/GntR_C"/>
</dbReference>
<dbReference type="InterPro" id="IPR036388">
    <property type="entry name" value="WH-like_DNA-bd_sf"/>
</dbReference>
<dbReference type="Pfam" id="PF00392">
    <property type="entry name" value="GntR"/>
    <property type="match status" value="1"/>
</dbReference>
<name>A0ABW1TV61_9BURK</name>
<dbReference type="InterPro" id="IPR036390">
    <property type="entry name" value="WH_DNA-bd_sf"/>
</dbReference>
<organism evidence="5 6">
    <name type="scientific">Polaromonas aquatica</name>
    <dbReference type="NCBI Taxonomy" id="332657"/>
    <lineage>
        <taxon>Bacteria</taxon>
        <taxon>Pseudomonadati</taxon>
        <taxon>Pseudomonadota</taxon>
        <taxon>Betaproteobacteria</taxon>
        <taxon>Burkholderiales</taxon>
        <taxon>Comamonadaceae</taxon>
        <taxon>Polaromonas</taxon>
    </lineage>
</organism>
<dbReference type="RefSeq" id="WP_371437126.1">
    <property type="nucleotide sequence ID" value="NZ_JBHSRS010000018.1"/>
</dbReference>
<dbReference type="PROSITE" id="PS50949">
    <property type="entry name" value="HTH_GNTR"/>
    <property type="match status" value="1"/>
</dbReference>
<evidence type="ECO:0000256" key="1">
    <source>
        <dbReference type="ARBA" id="ARBA00023015"/>
    </source>
</evidence>
<dbReference type="EMBL" id="JBHSRS010000018">
    <property type="protein sequence ID" value="MFC6281506.1"/>
    <property type="molecule type" value="Genomic_DNA"/>
</dbReference>
<dbReference type="Proteomes" id="UP001596270">
    <property type="component" value="Unassembled WGS sequence"/>
</dbReference>
<comment type="caution">
    <text evidence="5">The sequence shown here is derived from an EMBL/GenBank/DDBJ whole genome shotgun (WGS) entry which is preliminary data.</text>
</comment>
<proteinExistence type="predicted"/>
<evidence type="ECO:0000313" key="6">
    <source>
        <dbReference type="Proteomes" id="UP001596270"/>
    </source>
</evidence>
<dbReference type="PANTHER" id="PTHR43537">
    <property type="entry name" value="TRANSCRIPTIONAL REGULATOR, GNTR FAMILY"/>
    <property type="match status" value="1"/>
</dbReference>
<dbReference type="PANTHER" id="PTHR43537:SF49">
    <property type="entry name" value="TRANSCRIPTIONAL REGULATORY PROTEIN"/>
    <property type="match status" value="1"/>
</dbReference>
<keyword evidence="3" id="KW-0804">Transcription</keyword>
<sequence>MESEAGKTLSQTISDCLAEEIVLRRLKPGERMDEQSIATRFGVSRSPVRDALRQLASTKLVEYLPRRGFSVAAVKSSDLDGLFEVSGEIEALCAKLCALRAAPSERKRIEFVHRQASHAVSEGDAKAYAALNEEFHALIYAGARNKTLQELALSLRQRLAPFRSRGFFVSENRMQHSHGEHDALVVALLAHDGAAAAQAMHNHAANSAMNVLQHFDADTQGSASGTAA</sequence>
<keyword evidence="2" id="KW-0238">DNA-binding</keyword>
<evidence type="ECO:0000313" key="5">
    <source>
        <dbReference type="EMBL" id="MFC6281506.1"/>
    </source>
</evidence>
<feature type="domain" description="HTH gntR-type" evidence="4">
    <location>
        <begin position="7"/>
        <end position="74"/>
    </location>
</feature>
<gene>
    <name evidence="5" type="ORF">ACFQND_09710</name>
</gene>
<dbReference type="SUPFAM" id="SSF48008">
    <property type="entry name" value="GntR ligand-binding domain-like"/>
    <property type="match status" value="1"/>
</dbReference>
<evidence type="ECO:0000256" key="2">
    <source>
        <dbReference type="ARBA" id="ARBA00023125"/>
    </source>
</evidence>
<reference evidence="6" key="1">
    <citation type="journal article" date="2019" name="Int. J. Syst. Evol. Microbiol.">
        <title>The Global Catalogue of Microorganisms (GCM) 10K type strain sequencing project: providing services to taxonomists for standard genome sequencing and annotation.</title>
        <authorList>
            <consortium name="The Broad Institute Genomics Platform"/>
            <consortium name="The Broad Institute Genome Sequencing Center for Infectious Disease"/>
            <person name="Wu L."/>
            <person name="Ma J."/>
        </authorList>
    </citation>
    <scope>NUCLEOTIDE SEQUENCE [LARGE SCALE GENOMIC DNA]</scope>
    <source>
        <strain evidence="6">CCUG 39402</strain>
    </source>
</reference>
<keyword evidence="1" id="KW-0805">Transcription regulation</keyword>
<dbReference type="Gene3D" id="1.10.10.10">
    <property type="entry name" value="Winged helix-like DNA-binding domain superfamily/Winged helix DNA-binding domain"/>
    <property type="match status" value="1"/>
</dbReference>
<dbReference type="InterPro" id="IPR011711">
    <property type="entry name" value="GntR_C"/>
</dbReference>
<dbReference type="Pfam" id="PF07729">
    <property type="entry name" value="FCD"/>
    <property type="match status" value="1"/>
</dbReference>
<evidence type="ECO:0000259" key="4">
    <source>
        <dbReference type="PROSITE" id="PS50949"/>
    </source>
</evidence>
<evidence type="ECO:0000256" key="3">
    <source>
        <dbReference type="ARBA" id="ARBA00023163"/>
    </source>
</evidence>
<dbReference type="SUPFAM" id="SSF46785">
    <property type="entry name" value="Winged helix' DNA-binding domain"/>
    <property type="match status" value="1"/>
</dbReference>
<accession>A0ABW1TV61</accession>
<dbReference type="SMART" id="SM00345">
    <property type="entry name" value="HTH_GNTR"/>
    <property type="match status" value="1"/>
</dbReference>
<dbReference type="Gene3D" id="1.20.120.530">
    <property type="entry name" value="GntR ligand-binding domain-like"/>
    <property type="match status" value="1"/>
</dbReference>
<protein>
    <submittedName>
        <fullName evidence="5">GntR family transcriptional regulator</fullName>
    </submittedName>
</protein>
<dbReference type="InterPro" id="IPR000524">
    <property type="entry name" value="Tscrpt_reg_HTH_GntR"/>
</dbReference>
<dbReference type="SMART" id="SM00895">
    <property type="entry name" value="FCD"/>
    <property type="match status" value="1"/>
</dbReference>
<dbReference type="CDD" id="cd07377">
    <property type="entry name" value="WHTH_GntR"/>
    <property type="match status" value="1"/>
</dbReference>